<keyword evidence="5" id="KW-0804">Transcription</keyword>
<dbReference type="InterPro" id="IPR000792">
    <property type="entry name" value="Tscrpt_reg_LuxR_C"/>
</dbReference>
<protein>
    <recommendedName>
        <fullName evidence="1">Stage 0 sporulation protein A homolog</fullName>
    </recommendedName>
</protein>
<dbReference type="InterPro" id="IPR001789">
    <property type="entry name" value="Sig_transdc_resp-reg_receiver"/>
</dbReference>
<dbReference type="GO" id="GO:0003677">
    <property type="term" value="F:DNA binding"/>
    <property type="evidence" value="ECO:0007669"/>
    <property type="project" value="UniProtKB-KW"/>
</dbReference>
<dbReference type="RefSeq" id="WP_015759146.1">
    <property type="nucleotide sequence ID" value="NC_013216.1"/>
</dbReference>
<dbReference type="PANTHER" id="PTHR43214:SF40">
    <property type="entry name" value="TRANSCRIPTIONAL REGULATORY PROTEIN LNRK"/>
    <property type="match status" value="1"/>
</dbReference>
<organism evidence="10 11">
    <name type="scientific">Desulfofarcimen acetoxidans (strain ATCC 49208 / DSM 771 / KCTC 5769 / VKM B-1644 / 5575)</name>
    <name type="common">Desulfotomaculum acetoxidans</name>
    <dbReference type="NCBI Taxonomy" id="485916"/>
    <lineage>
        <taxon>Bacteria</taxon>
        <taxon>Bacillati</taxon>
        <taxon>Bacillota</taxon>
        <taxon>Clostridia</taxon>
        <taxon>Eubacteriales</taxon>
        <taxon>Peptococcaceae</taxon>
        <taxon>Desulfofarcimen</taxon>
    </lineage>
</organism>
<dbReference type="EMBL" id="CP001720">
    <property type="protein sequence ID" value="ACV64462.1"/>
    <property type="molecule type" value="Genomic_DNA"/>
</dbReference>
<evidence type="ECO:0000256" key="5">
    <source>
        <dbReference type="ARBA" id="ARBA00023163"/>
    </source>
</evidence>
<sequence>MSKIRVVIADDQNLICDGIRIILDSQPDMEVVGIADNGQKAVEFVSACQPDVALLDISMPVMSGIEALKEIKVNYPKTVVLMLTTFDPDEYIIGAFRSGADGYLLKDMTAEKLVVAIRNAFNGNVTMPASIASRIIVHIHEDVKKNSLQDYGLTQREIEIAGLMARGFSNELISITLGISLGTVKNYISVIYSKLEANSRQEAILVIKGLNYSESI</sequence>
<dbReference type="GO" id="GO:0000160">
    <property type="term" value="P:phosphorelay signal transduction system"/>
    <property type="evidence" value="ECO:0007669"/>
    <property type="project" value="InterPro"/>
</dbReference>
<keyword evidence="3" id="KW-0805">Transcription regulation</keyword>
<comment type="function">
    <text evidence="6">May play the central regulatory role in sporulation. It may be an element of the effector pathway responsible for the activation of sporulation genes in response to nutritional stress. Spo0A may act in concert with spo0H (a sigma factor) to control the expression of some genes that are critical to the sporulation process.</text>
</comment>
<dbReference type="SMART" id="SM00421">
    <property type="entry name" value="HTH_LUXR"/>
    <property type="match status" value="1"/>
</dbReference>
<dbReference type="Proteomes" id="UP000002217">
    <property type="component" value="Chromosome"/>
</dbReference>
<dbReference type="AlphaFoldDB" id="C8VWU8"/>
<dbReference type="OrthoDB" id="9779069at2"/>
<dbReference type="InterPro" id="IPR058245">
    <property type="entry name" value="NreC/VraR/RcsB-like_REC"/>
</dbReference>
<feature type="domain" description="HTH luxR-type" evidence="8">
    <location>
        <begin position="144"/>
        <end position="211"/>
    </location>
</feature>
<dbReference type="Gene3D" id="3.40.50.2300">
    <property type="match status" value="1"/>
</dbReference>
<dbReference type="Pfam" id="PF00196">
    <property type="entry name" value="GerE"/>
    <property type="match status" value="1"/>
</dbReference>
<keyword evidence="11" id="KW-1185">Reference proteome</keyword>
<dbReference type="InterPro" id="IPR039420">
    <property type="entry name" value="WalR-like"/>
</dbReference>
<evidence type="ECO:0000256" key="3">
    <source>
        <dbReference type="ARBA" id="ARBA00023015"/>
    </source>
</evidence>
<dbReference type="CDD" id="cd17535">
    <property type="entry name" value="REC_NarL-like"/>
    <property type="match status" value="1"/>
</dbReference>
<evidence type="ECO:0000256" key="7">
    <source>
        <dbReference type="PROSITE-ProRule" id="PRU00169"/>
    </source>
</evidence>
<evidence type="ECO:0000259" key="8">
    <source>
        <dbReference type="PROSITE" id="PS50043"/>
    </source>
</evidence>
<dbReference type="KEGG" id="dae:Dtox_3754"/>
<accession>C8VWU8</accession>
<proteinExistence type="predicted"/>
<keyword evidence="4" id="KW-0238">DNA-binding</keyword>
<dbReference type="SMART" id="SM00448">
    <property type="entry name" value="REC"/>
    <property type="match status" value="1"/>
</dbReference>
<gene>
    <name evidence="10" type="ordered locus">Dtox_3754</name>
</gene>
<dbReference type="InterPro" id="IPR011006">
    <property type="entry name" value="CheY-like_superfamily"/>
</dbReference>
<evidence type="ECO:0000256" key="4">
    <source>
        <dbReference type="ARBA" id="ARBA00023125"/>
    </source>
</evidence>
<feature type="domain" description="Response regulatory" evidence="9">
    <location>
        <begin position="5"/>
        <end position="121"/>
    </location>
</feature>
<dbReference type="SUPFAM" id="SSF46894">
    <property type="entry name" value="C-terminal effector domain of the bipartite response regulators"/>
    <property type="match status" value="1"/>
</dbReference>
<dbReference type="STRING" id="485916.Dtox_3754"/>
<dbReference type="eggNOG" id="COG2197">
    <property type="taxonomic scope" value="Bacteria"/>
</dbReference>
<evidence type="ECO:0000313" key="10">
    <source>
        <dbReference type="EMBL" id="ACV64462.1"/>
    </source>
</evidence>
<evidence type="ECO:0000313" key="11">
    <source>
        <dbReference type="Proteomes" id="UP000002217"/>
    </source>
</evidence>
<reference evidence="10 11" key="1">
    <citation type="journal article" date="2009" name="Stand. Genomic Sci.">
        <title>Complete genome sequence of Desulfotomaculum acetoxidans type strain (5575).</title>
        <authorList>
            <person name="Spring S."/>
            <person name="Lapidus A."/>
            <person name="Schroder M."/>
            <person name="Gleim D."/>
            <person name="Sims D."/>
            <person name="Meincke L."/>
            <person name="Glavina Del Rio T."/>
            <person name="Tice H."/>
            <person name="Copeland A."/>
            <person name="Cheng J.F."/>
            <person name="Lucas S."/>
            <person name="Chen F."/>
            <person name="Nolan M."/>
            <person name="Bruce D."/>
            <person name="Goodwin L."/>
            <person name="Pitluck S."/>
            <person name="Ivanova N."/>
            <person name="Mavromatis K."/>
            <person name="Mikhailova N."/>
            <person name="Pati A."/>
            <person name="Chen A."/>
            <person name="Palaniappan K."/>
            <person name="Land M."/>
            <person name="Hauser L."/>
            <person name="Chang Y.J."/>
            <person name="Jeffries C.D."/>
            <person name="Chain P."/>
            <person name="Saunders E."/>
            <person name="Brettin T."/>
            <person name="Detter J.C."/>
            <person name="Goker M."/>
            <person name="Bristow J."/>
            <person name="Eisen J.A."/>
            <person name="Markowitz V."/>
            <person name="Hugenholtz P."/>
            <person name="Kyrpides N.C."/>
            <person name="Klenk H.P."/>
            <person name="Han C."/>
        </authorList>
    </citation>
    <scope>NUCLEOTIDE SEQUENCE [LARGE SCALE GENOMIC DNA]</scope>
    <source>
        <strain evidence="11">ATCC 49208 / DSM 771 / VKM B-1644</strain>
    </source>
</reference>
<dbReference type="HOGENOM" id="CLU_000445_90_10_9"/>
<evidence type="ECO:0000259" key="9">
    <source>
        <dbReference type="PROSITE" id="PS50110"/>
    </source>
</evidence>
<feature type="modified residue" description="4-aspartylphosphate" evidence="7">
    <location>
        <position position="56"/>
    </location>
</feature>
<dbReference type="PRINTS" id="PR00038">
    <property type="entry name" value="HTHLUXR"/>
</dbReference>
<dbReference type="InterPro" id="IPR016032">
    <property type="entry name" value="Sig_transdc_resp-reg_C-effctor"/>
</dbReference>
<evidence type="ECO:0000256" key="6">
    <source>
        <dbReference type="ARBA" id="ARBA00024867"/>
    </source>
</evidence>
<dbReference type="CDD" id="cd06170">
    <property type="entry name" value="LuxR_C_like"/>
    <property type="match status" value="1"/>
</dbReference>
<dbReference type="PANTHER" id="PTHR43214">
    <property type="entry name" value="TWO-COMPONENT RESPONSE REGULATOR"/>
    <property type="match status" value="1"/>
</dbReference>
<evidence type="ECO:0000256" key="1">
    <source>
        <dbReference type="ARBA" id="ARBA00018672"/>
    </source>
</evidence>
<name>C8VWU8_DESAS</name>
<keyword evidence="2 7" id="KW-0597">Phosphoprotein</keyword>
<dbReference type="GO" id="GO:0006355">
    <property type="term" value="P:regulation of DNA-templated transcription"/>
    <property type="evidence" value="ECO:0007669"/>
    <property type="project" value="InterPro"/>
</dbReference>
<dbReference type="SUPFAM" id="SSF52172">
    <property type="entry name" value="CheY-like"/>
    <property type="match status" value="1"/>
</dbReference>
<dbReference type="PROSITE" id="PS50110">
    <property type="entry name" value="RESPONSE_REGULATORY"/>
    <property type="match status" value="1"/>
</dbReference>
<dbReference type="Pfam" id="PF00072">
    <property type="entry name" value="Response_reg"/>
    <property type="match status" value="1"/>
</dbReference>
<evidence type="ECO:0000256" key="2">
    <source>
        <dbReference type="ARBA" id="ARBA00022553"/>
    </source>
</evidence>
<dbReference type="PROSITE" id="PS50043">
    <property type="entry name" value="HTH_LUXR_2"/>
    <property type="match status" value="1"/>
</dbReference>